<keyword evidence="1" id="KW-0808">Transferase</keyword>
<evidence type="ECO:0000256" key="1">
    <source>
        <dbReference type="ARBA" id="ARBA00022679"/>
    </source>
</evidence>
<dbReference type="EMBL" id="JAEQMY010000197">
    <property type="protein sequence ID" value="MBL0408360.1"/>
    <property type="molecule type" value="Genomic_DNA"/>
</dbReference>
<name>A0A937D578_9HYPH</name>
<evidence type="ECO:0000313" key="4">
    <source>
        <dbReference type="EMBL" id="MBL0408360.1"/>
    </source>
</evidence>
<proteinExistence type="predicted"/>
<accession>A0A937D578</accession>
<dbReference type="InterPro" id="IPR050832">
    <property type="entry name" value="Bact_Acetyltransf"/>
</dbReference>
<evidence type="ECO:0000313" key="5">
    <source>
        <dbReference type="Proteomes" id="UP000605848"/>
    </source>
</evidence>
<organism evidence="4 5">
    <name type="scientific">Microvirga aerilata</name>
    <dbReference type="NCBI Taxonomy" id="670292"/>
    <lineage>
        <taxon>Bacteria</taxon>
        <taxon>Pseudomonadati</taxon>
        <taxon>Pseudomonadota</taxon>
        <taxon>Alphaproteobacteria</taxon>
        <taxon>Hyphomicrobiales</taxon>
        <taxon>Methylobacteriaceae</taxon>
        <taxon>Microvirga</taxon>
    </lineage>
</organism>
<keyword evidence="5" id="KW-1185">Reference proteome</keyword>
<gene>
    <name evidence="4" type="ORF">JKG68_31295</name>
</gene>
<comment type="caution">
    <text evidence="4">The sequence shown here is derived from an EMBL/GenBank/DDBJ whole genome shotgun (WGS) entry which is preliminary data.</text>
</comment>
<dbReference type="AlphaFoldDB" id="A0A937D578"/>
<protein>
    <submittedName>
        <fullName evidence="4">GNAT family N-acetyltransferase</fullName>
    </submittedName>
</protein>
<dbReference type="CDD" id="cd04301">
    <property type="entry name" value="NAT_SF"/>
    <property type="match status" value="1"/>
</dbReference>
<dbReference type="PANTHER" id="PTHR43877">
    <property type="entry name" value="AMINOALKYLPHOSPHONATE N-ACETYLTRANSFERASE-RELATED-RELATED"/>
    <property type="match status" value="1"/>
</dbReference>
<dbReference type="SUPFAM" id="SSF55729">
    <property type="entry name" value="Acyl-CoA N-acyltransferases (Nat)"/>
    <property type="match status" value="1"/>
</dbReference>
<dbReference type="Proteomes" id="UP000605848">
    <property type="component" value="Unassembled WGS sequence"/>
</dbReference>
<dbReference type="GO" id="GO:0016747">
    <property type="term" value="F:acyltransferase activity, transferring groups other than amino-acyl groups"/>
    <property type="evidence" value="ECO:0007669"/>
    <property type="project" value="InterPro"/>
</dbReference>
<evidence type="ECO:0000256" key="2">
    <source>
        <dbReference type="ARBA" id="ARBA00023315"/>
    </source>
</evidence>
<dbReference type="PROSITE" id="PS51186">
    <property type="entry name" value="GNAT"/>
    <property type="match status" value="1"/>
</dbReference>
<dbReference type="InterPro" id="IPR000182">
    <property type="entry name" value="GNAT_dom"/>
</dbReference>
<keyword evidence="2" id="KW-0012">Acyltransferase</keyword>
<dbReference type="Gene3D" id="3.40.630.30">
    <property type="match status" value="1"/>
</dbReference>
<dbReference type="RefSeq" id="WP_202066236.1">
    <property type="nucleotide sequence ID" value="NZ_JAEQMY010000197.1"/>
</dbReference>
<sequence>MSSITLRTALPSDRETVIDLIHRLNVFEANLTGDRRRDHGGAIGYYDELMQRLSRRNGRIILAQAEGIVVAAMGFSLDQDAAYVVDDVRSHGTVTDLIVHDDWRGRGIGQTLLREAERLTREAGLKRLVIGALVANERAERTYRAFGFEPYVSILSKEL</sequence>
<dbReference type="Pfam" id="PF00583">
    <property type="entry name" value="Acetyltransf_1"/>
    <property type="match status" value="1"/>
</dbReference>
<feature type="domain" description="N-acetyltransferase" evidence="3">
    <location>
        <begin position="4"/>
        <end position="159"/>
    </location>
</feature>
<reference evidence="4" key="1">
    <citation type="submission" date="2021-01" db="EMBL/GenBank/DDBJ databases">
        <title>Microvirga sp.</title>
        <authorList>
            <person name="Kim M.K."/>
        </authorList>
    </citation>
    <scope>NUCLEOTIDE SEQUENCE</scope>
    <source>
        <strain evidence="4">5420S-16</strain>
    </source>
</reference>
<evidence type="ECO:0000259" key="3">
    <source>
        <dbReference type="PROSITE" id="PS51186"/>
    </source>
</evidence>
<dbReference type="InterPro" id="IPR016181">
    <property type="entry name" value="Acyl_CoA_acyltransferase"/>
</dbReference>